<reference evidence="2" key="1">
    <citation type="submission" date="2023-03" db="EMBL/GenBank/DDBJ databases">
        <title>Multiphase analysis and comparison of six strains from genera Psychromarinibacter, Lutimaribacter, and Maritimibacter, including a novel species: Psychromarinibacter sediminicola sp. nov.</title>
        <authorList>
            <person name="Wang Y.-H."/>
            <person name="Ye M.-Q."/>
            <person name="Du Z.-J."/>
        </authorList>
    </citation>
    <scope>NUCLEOTIDE SEQUENCE</scope>
    <source>
        <strain evidence="2">C21-152</strain>
    </source>
</reference>
<keyword evidence="1" id="KW-0472">Membrane</keyword>
<dbReference type="AlphaFoldDB" id="A0AAE3T8D5"/>
<evidence type="ECO:0000313" key="2">
    <source>
        <dbReference type="EMBL" id="MDF0599964.1"/>
    </source>
</evidence>
<dbReference type="Pfam" id="PF04304">
    <property type="entry name" value="DUF454"/>
    <property type="match status" value="1"/>
</dbReference>
<evidence type="ECO:0000313" key="3">
    <source>
        <dbReference type="Proteomes" id="UP001220964"/>
    </source>
</evidence>
<protein>
    <submittedName>
        <fullName evidence="2">YbaN family protein</fullName>
    </submittedName>
</protein>
<name>A0AAE3T8D5_9RHOB</name>
<organism evidence="2 3">
    <name type="scientific">Psychromarinibacter sediminicola</name>
    <dbReference type="NCBI Taxonomy" id="3033385"/>
    <lineage>
        <taxon>Bacteria</taxon>
        <taxon>Pseudomonadati</taxon>
        <taxon>Pseudomonadota</taxon>
        <taxon>Alphaproteobacteria</taxon>
        <taxon>Rhodobacterales</taxon>
        <taxon>Paracoccaceae</taxon>
        <taxon>Psychromarinibacter</taxon>
    </lineage>
</organism>
<dbReference type="EMBL" id="JARGYC010000007">
    <property type="protein sequence ID" value="MDF0599964.1"/>
    <property type="molecule type" value="Genomic_DNA"/>
</dbReference>
<feature type="transmembrane region" description="Helical" evidence="1">
    <location>
        <begin position="6"/>
        <end position="39"/>
    </location>
</feature>
<accession>A0AAE3T8D5</accession>
<dbReference type="InterPro" id="IPR007401">
    <property type="entry name" value="DUF454"/>
</dbReference>
<sequence>MARHVYVILGWLSVGLGLIGVVLPVLPTVPFMILAAFLFAKGAPRARAWLIDHAHFGPHIRAWEEAGAISRKAKVLAVGTMAAVFLVSVVTGLPGWVLAVQAVCMGPAAVFVATRPDE</sequence>
<feature type="transmembrane region" description="Helical" evidence="1">
    <location>
        <begin position="73"/>
        <end position="90"/>
    </location>
</feature>
<dbReference type="PANTHER" id="PTHR35813:SF1">
    <property type="entry name" value="INNER MEMBRANE PROTEIN YBAN"/>
    <property type="match status" value="1"/>
</dbReference>
<evidence type="ECO:0000256" key="1">
    <source>
        <dbReference type="SAM" id="Phobius"/>
    </source>
</evidence>
<keyword evidence="3" id="KW-1185">Reference proteome</keyword>
<dbReference type="Proteomes" id="UP001220964">
    <property type="component" value="Unassembled WGS sequence"/>
</dbReference>
<dbReference type="RefSeq" id="WP_275566108.1">
    <property type="nucleotide sequence ID" value="NZ_JARGYC010000007.1"/>
</dbReference>
<gene>
    <name evidence="2" type="ORF">P1J78_04400</name>
</gene>
<dbReference type="GO" id="GO:0005886">
    <property type="term" value="C:plasma membrane"/>
    <property type="evidence" value="ECO:0007669"/>
    <property type="project" value="TreeGrafter"/>
</dbReference>
<proteinExistence type="predicted"/>
<keyword evidence="1" id="KW-0812">Transmembrane</keyword>
<dbReference type="PIRSF" id="PIRSF016789">
    <property type="entry name" value="DUF454"/>
    <property type="match status" value="1"/>
</dbReference>
<dbReference type="PANTHER" id="PTHR35813">
    <property type="entry name" value="INNER MEMBRANE PROTEIN YBAN"/>
    <property type="match status" value="1"/>
</dbReference>
<comment type="caution">
    <text evidence="2">The sequence shown here is derived from an EMBL/GenBank/DDBJ whole genome shotgun (WGS) entry which is preliminary data.</text>
</comment>
<keyword evidence="1" id="KW-1133">Transmembrane helix</keyword>